<name>A0A9D4SPU6_RHISA</name>
<feature type="zinc finger region" description="TRAF-type" evidence="4">
    <location>
        <begin position="535"/>
        <end position="567"/>
    </location>
</feature>
<evidence type="ECO:0000256" key="2">
    <source>
        <dbReference type="ARBA" id="ARBA00022771"/>
    </source>
</evidence>
<evidence type="ECO:0000313" key="7">
    <source>
        <dbReference type="Proteomes" id="UP000821837"/>
    </source>
</evidence>
<dbReference type="InterPro" id="IPR001293">
    <property type="entry name" value="Znf_TRAF"/>
</dbReference>
<keyword evidence="7" id="KW-1185">Reference proteome</keyword>
<dbReference type="InterPro" id="IPR017907">
    <property type="entry name" value="Znf_RING_CS"/>
</dbReference>
<dbReference type="GO" id="GO:0005164">
    <property type="term" value="F:tumor necrosis factor receptor binding"/>
    <property type="evidence" value="ECO:0007669"/>
    <property type="project" value="TreeGrafter"/>
</dbReference>
<keyword evidence="3 4" id="KW-0862">Zinc</keyword>
<feature type="zinc finger region" description="TRAF-type" evidence="4">
    <location>
        <begin position="117"/>
        <end position="151"/>
    </location>
</feature>
<dbReference type="VEuPathDB" id="VectorBase:RSAN_052156"/>
<evidence type="ECO:0000313" key="6">
    <source>
        <dbReference type="EMBL" id="KAH7939066.1"/>
    </source>
</evidence>
<dbReference type="PROSITE" id="PS50145">
    <property type="entry name" value="ZF_TRAF"/>
    <property type="match status" value="2"/>
</dbReference>
<organism evidence="6 7">
    <name type="scientific">Rhipicephalus sanguineus</name>
    <name type="common">Brown dog tick</name>
    <name type="synonym">Ixodes sanguineus</name>
    <dbReference type="NCBI Taxonomy" id="34632"/>
    <lineage>
        <taxon>Eukaryota</taxon>
        <taxon>Metazoa</taxon>
        <taxon>Ecdysozoa</taxon>
        <taxon>Arthropoda</taxon>
        <taxon>Chelicerata</taxon>
        <taxon>Arachnida</taxon>
        <taxon>Acari</taxon>
        <taxon>Parasitiformes</taxon>
        <taxon>Ixodida</taxon>
        <taxon>Ixodoidea</taxon>
        <taxon>Ixodidae</taxon>
        <taxon>Rhipicephalinae</taxon>
        <taxon>Rhipicephalus</taxon>
        <taxon>Rhipicephalus</taxon>
    </lineage>
</organism>
<dbReference type="CDD" id="cd16449">
    <property type="entry name" value="RING-HC"/>
    <property type="match status" value="4"/>
</dbReference>
<reference evidence="6" key="1">
    <citation type="journal article" date="2020" name="Cell">
        <title>Large-Scale Comparative Analyses of Tick Genomes Elucidate Their Genetic Diversity and Vector Capacities.</title>
        <authorList>
            <consortium name="Tick Genome and Microbiome Consortium (TIGMIC)"/>
            <person name="Jia N."/>
            <person name="Wang J."/>
            <person name="Shi W."/>
            <person name="Du L."/>
            <person name="Sun Y."/>
            <person name="Zhan W."/>
            <person name="Jiang J.F."/>
            <person name="Wang Q."/>
            <person name="Zhang B."/>
            <person name="Ji P."/>
            <person name="Bell-Sakyi L."/>
            <person name="Cui X.M."/>
            <person name="Yuan T.T."/>
            <person name="Jiang B.G."/>
            <person name="Yang W.F."/>
            <person name="Lam T.T."/>
            <person name="Chang Q.C."/>
            <person name="Ding S.J."/>
            <person name="Wang X.J."/>
            <person name="Zhu J.G."/>
            <person name="Ruan X.D."/>
            <person name="Zhao L."/>
            <person name="Wei J.T."/>
            <person name="Ye R.Z."/>
            <person name="Que T.C."/>
            <person name="Du C.H."/>
            <person name="Zhou Y.H."/>
            <person name="Cheng J.X."/>
            <person name="Dai P.F."/>
            <person name="Guo W.B."/>
            <person name="Han X.H."/>
            <person name="Huang E.J."/>
            <person name="Li L.F."/>
            <person name="Wei W."/>
            <person name="Gao Y.C."/>
            <person name="Liu J.Z."/>
            <person name="Shao H.Z."/>
            <person name="Wang X."/>
            <person name="Wang C.C."/>
            <person name="Yang T.C."/>
            <person name="Huo Q.B."/>
            <person name="Li W."/>
            <person name="Chen H.Y."/>
            <person name="Chen S.E."/>
            <person name="Zhou L.G."/>
            <person name="Ni X.B."/>
            <person name="Tian J.H."/>
            <person name="Sheng Y."/>
            <person name="Liu T."/>
            <person name="Pan Y.S."/>
            <person name="Xia L.Y."/>
            <person name="Li J."/>
            <person name="Zhao F."/>
            <person name="Cao W.C."/>
        </authorList>
    </citation>
    <scope>NUCLEOTIDE SEQUENCE</scope>
    <source>
        <strain evidence="6">Rsan-2018</strain>
    </source>
</reference>
<dbReference type="GO" id="GO:0008270">
    <property type="term" value="F:zinc ion binding"/>
    <property type="evidence" value="ECO:0007669"/>
    <property type="project" value="UniProtKB-KW"/>
</dbReference>
<gene>
    <name evidence="6" type="ORF">HPB52_005242</name>
</gene>
<dbReference type="SUPFAM" id="SSF49599">
    <property type="entry name" value="TRAF domain-like"/>
    <property type="match status" value="3"/>
</dbReference>
<dbReference type="EMBL" id="JABSTV010001254">
    <property type="protein sequence ID" value="KAH7939066.1"/>
    <property type="molecule type" value="Genomic_DNA"/>
</dbReference>
<evidence type="ECO:0000256" key="3">
    <source>
        <dbReference type="ARBA" id="ARBA00022833"/>
    </source>
</evidence>
<reference evidence="6" key="2">
    <citation type="submission" date="2021-09" db="EMBL/GenBank/DDBJ databases">
        <authorList>
            <person name="Jia N."/>
            <person name="Wang J."/>
            <person name="Shi W."/>
            <person name="Du L."/>
            <person name="Sun Y."/>
            <person name="Zhan W."/>
            <person name="Jiang J."/>
            <person name="Wang Q."/>
            <person name="Zhang B."/>
            <person name="Ji P."/>
            <person name="Sakyi L.B."/>
            <person name="Cui X."/>
            <person name="Yuan T."/>
            <person name="Jiang B."/>
            <person name="Yang W."/>
            <person name="Lam T.T.-Y."/>
            <person name="Chang Q."/>
            <person name="Ding S."/>
            <person name="Wang X."/>
            <person name="Zhu J."/>
            <person name="Ruan X."/>
            <person name="Zhao L."/>
            <person name="Wei J."/>
            <person name="Que T."/>
            <person name="Du C."/>
            <person name="Cheng J."/>
            <person name="Dai P."/>
            <person name="Han X."/>
            <person name="Huang E."/>
            <person name="Gao Y."/>
            <person name="Liu J."/>
            <person name="Shao H."/>
            <person name="Ye R."/>
            <person name="Li L."/>
            <person name="Wei W."/>
            <person name="Wang X."/>
            <person name="Wang C."/>
            <person name="Huo Q."/>
            <person name="Li W."/>
            <person name="Guo W."/>
            <person name="Chen H."/>
            <person name="Chen S."/>
            <person name="Zhou L."/>
            <person name="Zhou L."/>
            <person name="Ni X."/>
            <person name="Tian J."/>
            <person name="Zhou Y."/>
            <person name="Sheng Y."/>
            <person name="Liu T."/>
            <person name="Pan Y."/>
            <person name="Xia L."/>
            <person name="Li J."/>
            <person name="Zhao F."/>
            <person name="Cao W."/>
        </authorList>
    </citation>
    <scope>NUCLEOTIDE SEQUENCE</scope>
    <source>
        <strain evidence="6">Rsan-2018</strain>
        <tissue evidence="6">Larvae</tissue>
    </source>
</reference>
<keyword evidence="1 4" id="KW-0479">Metal-binding</keyword>
<dbReference type="PROSITE" id="PS00518">
    <property type="entry name" value="ZF_RING_1"/>
    <property type="match status" value="5"/>
</dbReference>
<dbReference type="PANTHER" id="PTHR10131">
    <property type="entry name" value="TNF RECEPTOR ASSOCIATED FACTOR"/>
    <property type="match status" value="1"/>
</dbReference>
<comment type="caution">
    <text evidence="6">The sequence shown here is derived from an EMBL/GenBank/DDBJ whole genome shotgun (WGS) entry which is preliminary data.</text>
</comment>
<dbReference type="GO" id="GO:0043122">
    <property type="term" value="P:regulation of canonical NF-kappaB signal transduction"/>
    <property type="evidence" value="ECO:0007669"/>
    <property type="project" value="TreeGrafter"/>
</dbReference>
<keyword evidence="2 4" id="KW-0863">Zinc-finger</keyword>
<feature type="domain" description="TRAF-type" evidence="5">
    <location>
        <begin position="117"/>
        <end position="151"/>
    </location>
</feature>
<dbReference type="PANTHER" id="PTHR10131:SF138">
    <property type="entry name" value="RE66324P"/>
    <property type="match status" value="1"/>
</dbReference>
<evidence type="ECO:0000256" key="4">
    <source>
        <dbReference type="PROSITE-ProRule" id="PRU00207"/>
    </source>
</evidence>
<evidence type="ECO:0000256" key="1">
    <source>
        <dbReference type="ARBA" id="ARBA00022723"/>
    </source>
</evidence>
<evidence type="ECO:0000259" key="5">
    <source>
        <dbReference type="PROSITE" id="PS50145"/>
    </source>
</evidence>
<dbReference type="VEuPathDB" id="VectorBase:RSAN_037511"/>
<protein>
    <recommendedName>
        <fullName evidence="5">TRAF-type domain-containing protein</fullName>
    </recommendedName>
</protein>
<dbReference type="Gene3D" id="3.30.40.10">
    <property type="entry name" value="Zinc/RING finger domain, C3HC4 (zinc finger)"/>
    <property type="match status" value="5"/>
</dbReference>
<dbReference type="Proteomes" id="UP000821837">
    <property type="component" value="Chromosome 8"/>
</dbReference>
<dbReference type="SUPFAM" id="SSF57850">
    <property type="entry name" value="RING/U-box"/>
    <property type="match status" value="2"/>
</dbReference>
<feature type="domain" description="TRAF-type" evidence="5">
    <location>
        <begin position="535"/>
        <end position="567"/>
    </location>
</feature>
<dbReference type="InterPro" id="IPR013083">
    <property type="entry name" value="Znf_RING/FYVE/PHD"/>
</dbReference>
<sequence>MAPDIYSHAVFGFSPSLDWSILHFVKPIDDIRVCSACRAVARKTAFLACRHVLCEPCYEHWRSRGSHVCFLDGDLCPENEVHWMEFPAEKMMKSEVSCWNRDNGCEIITEVSSITDHFHLDCEHHTACCPKCSSTVLRKDIIAHLESQCANHALKIKSTTPPSEGVHKEVQGFSEGVRGKEMGFRKASLNDLSLATSLQGMTARDEENVDSLSKMAVELVQMLEVTKQTLSAVKKSSEGHVNEIAYLKTCKENLCAEFDEITKVAGALGPCESADQQEMRESEENAAQSQAMKGEMQSLSSILEDLANKIYATTAVAKSTVADGLSEVLSCNISSTRQAEWLGEEFPLGATARVFENELKVPVKIVWCVYEWAPLRLAITAKDFCVARTSIVADDRDTRRSTCLDTELEAVSVQSLVAMAPEVHSHAVYGFSESLDWTTLHFVKLIDDIRVCSACRAVARKTAFLACRHVLCEPCYEHWKSRGSHVCFLDGDLCPENEVHWMEFPVEKMMKYEVSCWNRDNGCEVITDVSSITDHFHRDCEHHSVCCPKCSSAVLRKDIIAHLESQCVNHVLRVKPTPPPREGGHKDLQAFRKGVRGTEMAFRNASLKDASLVTSLQGLTAKDEEYVDSLSKMAVEVVQMSEVTRQTLSAVERSRERHMNQIADLKTCKESLCAEVDEIKSAANEFGCCEAADQQEMREHEECAEKLQALKAEILSLSSMLRELRNKFHLEVAVAEIASADGLYEVLSCHHFSFRKNVPSNEKFPLEATTRAFENEREVPAKPTVTEESAKEVVPVHSHLAMAQEIYSHAVFGFSPSLDWSTLHFVKPIDDIRVCSACRAVARKTAFLACCHVLCEPCYQHWKSRGSQVCFLDGDLCPENEVHWMEFPAEKMMKSEVSCWNRDNGCEIITHVSSITDHFHRDCEHHSACCTKCSSTVLRKDIIAHLESQCVNHVLRLKPTPPPRGGEHKDLQAFRKGVRGTEMAFRNASLKDASLVTSLQGLTAKDEEYVDSLSKMAVEVVQVSEVTMQTLSAVEKSRERHVNQIADLKTCKESLCAELDEIKSAANELGSCEAADQQEMREHEECAEKLQALKAEIPSVSSMLGELTNNLQLEVAVAESAPADGLSEVLSCNCFSFRRNRPSYEEFPLDATARAFENELRVPAKVVWCVYGWPCKEAVPVHSHLAMAPAIYSHAVFGFSPSLDWSTLHFIKPIDDIRVCSACRAVARKTAFLACRHVLCEPCYEHWRSRGSHVCFLDGDLCPENEVYWMEFPAEKMMKSEVQLLGQEFPLEATARVFENELKVPVEVVCLDWRILHFVKPIDDIRVCSACRAVSRKAAFLACRHVLCEPCYEHWKSRGSHACFLDGDQCPENEVHWMEFPAEKMMKNQVSCWNRENGCEIIADVSSITDHFHRDCELLEQGQRLRDHY</sequence>
<proteinExistence type="predicted"/>
<dbReference type="SMART" id="SM00184">
    <property type="entry name" value="RING"/>
    <property type="match status" value="5"/>
</dbReference>
<accession>A0A9D4SPU6</accession>
<dbReference type="GO" id="GO:0009898">
    <property type="term" value="C:cytoplasmic side of plasma membrane"/>
    <property type="evidence" value="ECO:0007669"/>
    <property type="project" value="TreeGrafter"/>
</dbReference>
<dbReference type="InterPro" id="IPR001841">
    <property type="entry name" value="Znf_RING"/>
</dbReference>